<dbReference type="InterPro" id="IPR029016">
    <property type="entry name" value="GAF-like_dom_sf"/>
</dbReference>
<dbReference type="Gene3D" id="3.30.450.40">
    <property type="match status" value="1"/>
</dbReference>
<dbReference type="Pfam" id="PF09339">
    <property type="entry name" value="HTH_IclR"/>
    <property type="match status" value="1"/>
</dbReference>
<dbReference type="SMART" id="SM00346">
    <property type="entry name" value="HTH_ICLR"/>
    <property type="match status" value="1"/>
</dbReference>
<dbReference type="PANTHER" id="PTHR30136:SF35">
    <property type="entry name" value="HTH-TYPE TRANSCRIPTIONAL REGULATOR RV1719"/>
    <property type="match status" value="1"/>
</dbReference>
<dbReference type="Gene3D" id="1.10.10.10">
    <property type="entry name" value="Winged helix-like DNA-binding domain superfamily/Winged helix DNA-binding domain"/>
    <property type="match status" value="1"/>
</dbReference>
<dbReference type="PROSITE" id="PS51077">
    <property type="entry name" value="HTH_ICLR"/>
    <property type="match status" value="1"/>
</dbReference>
<accession>A0A543HGP9</accession>
<dbReference type="SUPFAM" id="SSF46785">
    <property type="entry name" value="Winged helix' DNA-binding domain"/>
    <property type="match status" value="1"/>
</dbReference>
<keyword evidence="7" id="KW-1185">Reference proteome</keyword>
<dbReference type="InterPro" id="IPR050707">
    <property type="entry name" value="HTH_MetabolicPath_Reg"/>
</dbReference>
<dbReference type="GO" id="GO:0003700">
    <property type="term" value="F:DNA-binding transcription factor activity"/>
    <property type="evidence" value="ECO:0007669"/>
    <property type="project" value="TreeGrafter"/>
</dbReference>
<sequence length="256" mass="27427">MSNAPAAAHALDVLEHLSRHAEPVPAASIARDLGLPRSSVYHLLKVLHARGYVTHYVEERRFGLGQAAYELGSAYQRQAPLARVARAAMRRLVDQCGRNAHFATLDGRDVIYLLEERAAGQPMLVTDVGVRLPAHLTASGLAMLSALPASQVRALYPDRASFVQRHGTGPRGLPELRSMLAQVRSAGHALEVGTVTPDLSSVAVPVIDRSGRPLAAIAVTLRTDDATTEHVAELVTRVRSTATEIGRRLSPAAARA</sequence>
<evidence type="ECO:0000256" key="1">
    <source>
        <dbReference type="ARBA" id="ARBA00023015"/>
    </source>
</evidence>
<dbReference type="PANTHER" id="PTHR30136">
    <property type="entry name" value="HELIX-TURN-HELIX TRANSCRIPTIONAL REGULATOR, ICLR FAMILY"/>
    <property type="match status" value="1"/>
</dbReference>
<dbReference type="AlphaFoldDB" id="A0A543HGP9"/>
<dbReference type="SUPFAM" id="SSF55781">
    <property type="entry name" value="GAF domain-like"/>
    <property type="match status" value="1"/>
</dbReference>
<evidence type="ECO:0000256" key="2">
    <source>
        <dbReference type="ARBA" id="ARBA00023125"/>
    </source>
</evidence>
<proteinExistence type="predicted"/>
<gene>
    <name evidence="6" type="ORF">FBY41_4324</name>
</gene>
<dbReference type="EMBL" id="VFPM01000004">
    <property type="protein sequence ID" value="TQM57496.1"/>
    <property type="molecule type" value="Genomic_DNA"/>
</dbReference>
<dbReference type="RefSeq" id="WP_141846982.1">
    <property type="nucleotide sequence ID" value="NZ_VFPM01000004.1"/>
</dbReference>
<dbReference type="InterPro" id="IPR036388">
    <property type="entry name" value="WH-like_DNA-bd_sf"/>
</dbReference>
<organism evidence="6 7">
    <name type="scientific">Humibacillus xanthopallidus</name>
    <dbReference type="NCBI Taxonomy" id="412689"/>
    <lineage>
        <taxon>Bacteria</taxon>
        <taxon>Bacillati</taxon>
        <taxon>Actinomycetota</taxon>
        <taxon>Actinomycetes</taxon>
        <taxon>Micrococcales</taxon>
        <taxon>Intrasporangiaceae</taxon>
        <taxon>Humibacillus</taxon>
    </lineage>
</organism>
<dbReference type="OrthoDB" id="3734039at2"/>
<comment type="caution">
    <text evidence="6">The sequence shown here is derived from an EMBL/GenBank/DDBJ whole genome shotgun (WGS) entry which is preliminary data.</text>
</comment>
<dbReference type="PROSITE" id="PS51078">
    <property type="entry name" value="ICLR_ED"/>
    <property type="match status" value="1"/>
</dbReference>
<reference evidence="6 7" key="1">
    <citation type="submission" date="2019-06" db="EMBL/GenBank/DDBJ databases">
        <title>Genome sequencing of plant associated microbes to promote plant fitness in Sorghum bicolor and Oryza sativa.</title>
        <authorList>
            <person name="Coleman-Derr D."/>
        </authorList>
    </citation>
    <scope>NUCLEOTIDE SEQUENCE [LARGE SCALE GENOMIC DNA]</scope>
    <source>
        <strain evidence="6 7">KV-663</strain>
    </source>
</reference>
<feature type="domain" description="IclR-ED" evidence="5">
    <location>
        <begin position="67"/>
        <end position="251"/>
    </location>
</feature>
<dbReference type="InterPro" id="IPR014757">
    <property type="entry name" value="Tscrpt_reg_IclR_C"/>
</dbReference>
<dbReference type="InterPro" id="IPR036390">
    <property type="entry name" value="WH_DNA-bd_sf"/>
</dbReference>
<evidence type="ECO:0000259" key="5">
    <source>
        <dbReference type="PROSITE" id="PS51078"/>
    </source>
</evidence>
<dbReference type="Pfam" id="PF01614">
    <property type="entry name" value="IclR_C"/>
    <property type="match status" value="1"/>
</dbReference>
<evidence type="ECO:0000256" key="3">
    <source>
        <dbReference type="ARBA" id="ARBA00023163"/>
    </source>
</evidence>
<keyword evidence="1" id="KW-0805">Transcription regulation</keyword>
<evidence type="ECO:0000313" key="6">
    <source>
        <dbReference type="EMBL" id="TQM57496.1"/>
    </source>
</evidence>
<protein>
    <submittedName>
        <fullName evidence="6">IclR family transcriptional regulator</fullName>
    </submittedName>
</protein>
<evidence type="ECO:0000313" key="7">
    <source>
        <dbReference type="Proteomes" id="UP000316747"/>
    </source>
</evidence>
<dbReference type="InterPro" id="IPR005471">
    <property type="entry name" value="Tscrpt_reg_IclR_N"/>
</dbReference>
<dbReference type="GO" id="GO:0003677">
    <property type="term" value="F:DNA binding"/>
    <property type="evidence" value="ECO:0007669"/>
    <property type="project" value="UniProtKB-KW"/>
</dbReference>
<feature type="domain" description="HTH iclR-type" evidence="4">
    <location>
        <begin position="4"/>
        <end position="66"/>
    </location>
</feature>
<name>A0A543HGP9_9MICO</name>
<evidence type="ECO:0000259" key="4">
    <source>
        <dbReference type="PROSITE" id="PS51077"/>
    </source>
</evidence>
<keyword evidence="3" id="KW-0804">Transcription</keyword>
<keyword evidence="2" id="KW-0238">DNA-binding</keyword>
<dbReference type="Proteomes" id="UP000316747">
    <property type="component" value="Unassembled WGS sequence"/>
</dbReference>
<dbReference type="GO" id="GO:0045892">
    <property type="term" value="P:negative regulation of DNA-templated transcription"/>
    <property type="evidence" value="ECO:0007669"/>
    <property type="project" value="TreeGrafter"/>
</dbReference>